<dbReference type="Pfam" id="PF00501">
    <property type="entry name" value="AMP-binding"/>
    <property type="match status" value="2"/>
</dbReference>
<organism evidence="9 10">
    <name type="scientific">Micromonospora gifhornensis</name>
    <dbReference type="NCBI Taxonomy" id="84594"/>
    <lineage>
        <taxon>Bacteria</taxon>
        <taxon>Bacillati</taxon>
        <taxon>Actinomycetota</taxon>
        <taxon>Actinomycetes</taxon>
        <taxon>Micromonosporales</taxon>
        <taxon>Micromonosporaceae</taxon>
        <taxon>Micromonospora</taxon>
    </lineage>
</organism>
<dbReference type="CDD" id="cd00833">
    <property type="entry name" value="PKS"/>
    <property type="match status" value="1"/>
</dbReference>
<dbReference type="SUPFAM" id="SSF47336">
    <property type="entry name" value="ACP-like"/>
    <property type="match status" value="3"/>
</dbReference>
<dbReference type="CDD" id="cd05930">
    <property type="entry name" value="A_NRPS"/>
    <property type="match status" value="1"/>
</dbReference>
<feature type="domain" description="Carrier" evidence="7">
    <location>
        <begin position="599"/>
        <end position="676"/>
    </location>
</feature>
<reference evidence="9 10" key="1">
    <citation type="submission" date="2021-01" db="EMBL/GenBank/DDBJ databases">
        <title>Whole genome shotgun sequence of Verrucosispora gifhornensis NBRC 16317.</title>
        <authorList>
            <person name="Komaki H."/>
            <person name="Tamura T."/>
        </authorList>
    </citation>
    <scope>NUCLEOTIDE SEQUENCE [LARGE SCALE GENOMIC DNA]</scope>
    <source>
        <strain evidence="9 10">NBRC 16317</strain>
    </source>
</reference>
<dbReference type="InterPro" id="IPR036291">
    <property type="entry name" value="NAD(P)-bd_dom_sf"/>
</dbReference>
<dbReference type="SMART" id="SM00825">
    <property type="entry name" value="PKS_KS"/>
    <property type="match status" value="1"/>
</dbReference>
<feature type="region of interest" description="Disordered" evidence="6">
    <location>
        <begin position="1"/>
        <end position="23"/>
    </location>
</feature>
<dbReference type="InterPro" id="IPR016035">
    <property type="entry name" value="Acyl_Trfase/lysoPLipase"/>
</dbReference>
<dbReference type="InterPro" id="IPR006162">
    <property type="entry name" value="Ppantetheine_attach_site"/>
</dbReference>
<dbReference type="InterPro" id="IPR018201">
    <property type="entry name" value="Ketoacyl_synth_AS"/>
</dbReference>
<sequence>MTVGNSGSRPKIPATYHPAVSTASGPGAHHGLLGVLLDAADRTPQQVIVHVREDGTERTVSFRQLRDESLRIAGGYRAAGVAPGTAALLLADAGDDFQPMFWGALAAGLVPVPLPPEPKRVRAVREVLPDAVLVTDDATAAVVAGLPEPVLRLADLRTGTAPAELPTVTGDGIAFLQFSSGSTGAPRGVELTHDNVLANLEQARSASAARPDDVLVSWMPYFHDMGLIGTHLTPLAIGLKQVRIPPLAFAKRPALWFTTAHRHRATLLSAANFALALAVRRVPAEILAGLDLRAVRCVVVGAEPISATVWRSFLAHTRPAGLDPAALRPVYGLAEATLAVTFPPPGEVAVPHVLDRAELSRGRAVPTRPGPHAVELMDLGHPVADCAVRVVDDHCRPLADQRVGQIEVRGPNVARGYHRDPQASRDTFVDGWLRTGDLGFLRDGRLCVTGRAKDVVFVNGRTFHAADLETVAVATPGLPAEVSVVVGATDPDSGGERIVVFVPWARPPADAGTVLAAVRGRVAEACGHDEVRVLPLPPGAFARTTSGKLRRRRMRERYLAGDFADRERRWCPPAPADVPRDTPPASADVPRDVPSTARLSGLELEALVRDVWARVLGRPPATIGPHDRFLAIGGSSLKAMEVLAGLEDALGIPLNPADLRDCPTVASLADRLADAPLRWLTGGTVDAPAQGQVPVAVIGMACRFPGADTPEQFWQQLVDGVDSVDVVPAHRWTSADGTARWGSFLDDPMLFDAGFFGLTDEEARLTDPHARLFLEIGHEALERAGYAGPRRHRHRIGVFAAVGESPYPQMVAADGSAGGATALVGNLRNLIPARLAQTLDLTGPAIAVDTACSSALVALHLAARSLAAGECDVAVVGGVNLNLAETGYRLLAAAEALSPTGRCRAFAADADGFVPGEGGAALVLRRLGDAQVDGDEVLAVVAGTAVGNDGRALSMLAPNPHRQWEVIARAYREAGIDPAQVSYVEAHGTGTELGDPVEVRSLAAAYPPPVDGVARGLGSVKTNLGHLLNAAGLPALVKVVLALRHRYLPPTLHHTRPADRCDLAGAGFAVVTQGRRWSASGPLMAGVNGFGFGGTNAHAILQEPPPTAPTAPGGPELGLVTLSAHSVPALRQAARDLAAHLRAHPHLAEADVCASTGSARDDAAYRLAMIADGELAVRLDRAAETPGEQIAPVSRRPRTVFVLPDDGATVPPAAVRDLYDRLPAFRDRLTEVAAPAVPGRPLLTWCLTGTDDPQVARQVAVAVGLALVGQLTAWGVRPDRLLGVGVGDLAAAAGRGELDPAEAIRRAATATPPTEPDLRVALKQLCADGYDTFVDLGASGRLRAVSPHVGVDPARVFTVLEGPPATGALLAAVGRLWALGGPLDRAALHAGRRRVPVPTYPFQRRSHPPSPVLPLHRVTWRETPSTTGGPTAGRDLPARVRLRGPGADGDLAAVLATALRERGVTVQVAPQVDDGTPPELTVLLAGAAVDLSDVADLDRAVAEQVRTVRALLDEPDTRLGRLLVVTEDVHVTGHDERPRPVQAVLGGLCAALADERPGLRARVVDLSSVDDLAVRVESMCRELSDLHRAEATARPADQVTGLAWRAGRRLERHLVSVPVSRPGAAHCDDVHVILGGGGGLGAELARTLARRGRPTLLLAGRSAQAPAGLLDELAAAGATATYRRCDVTVPADVDALLAGLPRVGTVWHAAGTVRVGTLAAKSMPEILAVLAPKVRGSYLVAESLLRHGHDRAALVGFSSVSAVLPGLATAIGDYAAANAFLDAFAAARRATGRPFQAVGLAAVNDTGMAARGGARHDIAGSLTARTVLDALLAARDVDAAHLIVADRQPSTVPPAGVARRGQHVDGRAQAHADRPAAPAAQPVASGTAGIAKAGGVSALRLQPHQGSDVEELARLLRRLLAEPLHRPGDEIADDDSFLALGLDSLAAVDLVKRLEDELGRQLPVTLFFEYTTVATLAAALAETVAGQPAAHPAGGRAETVPGQPSGYQAAQPSSVARPAAGEGSPSGPLADGEPFALTAVQRAWFVNERLHPSVAGYAFVRQTVTGPLDVRLLDRALAGLVARHPMLRVRFLADVTAPRQVIVPPAAAAISLDVRPLAGELTTLEEQLCNTPVDLTRQPPLRAVLAEERPDRSHLILVLHHAAADGFSLNLLSEQLWADYSALVTGRTSTVLPAPGSFAAFAADLAPPRETDLTWWRRTFDDPGWTLRLRYDGDPVGLPAPPCVTHTDELDAALVARLRERAAEAGVSLFHLLLAGYLRCLARWSGQRRVPVNVARAGRDARMPGIEQLVGPFADTLPLLIEVDPTEPAALLADRLRRSWTEAQRHGSVSSLDLARLLPATDSGPRTASPAGFSFARFPVDTDPDCPVTVTPTAAGSGSAATGLSLLWWESGTTLRLSWNFPLRLFRRQTVARLAAEHHQELVDLAAGRQRADDQDRGVRPEPAAGDVSARIRAVCRRTPDATAITDGRRTVSYRELDRAADRVAALLLAHNVRPGDHVGLLTAPGPSSIIGVVGILRAAAAWVPLDAAHPPARLDGQLRRARVRVVLHDDDCAATVARLDATAVNLDGPMTLLDSPATTLDGPAVSFDGPAVRPDDTAYVIFTSGSTGRPKGVPITHRSMTNYLDWAIDTFGYHAGDRLAQTSSICFDASVRQILAPLLVGATVVTFARSELRDPQVLLSRLERDRLTVWSSVPTLWERLLRTAEDRTTREGVRPDLTALRWVHVGGEELSPVPVRRWLDLFGDGCRISNLYGPTEATINTTWHLIDNRPDEAVRRLPIGRPVGGARIRVVDPHGNLCPPGTAGELLIGGVGVTAGYLDEPVLTVAAFTRLDGERYYRSGDRVRATADGTLEFLGRLDDQVKIHGYRLEPGEIEAVLRTHPAVTAATVLHQAEPHPRLHAFVAPTPGTGPTVAQLREHLAARLPEPLVPARIHLLDTLPLTVTGKVDRDRLRAHAGFAPTAGPQRLPTPADPDAAAGGYTATEARLARIWGELLDLPTIAPDDDFFALGGDSILVLEVFARVQEQFPATPSPTVVYQHRTLRDLAAEIDATTATRRITDGTGRTAAATDRVTGPAVHADADGPYPVTATQRGFLLADAIAPGDGTAWLARLRLRGRLRRDVFQRAVDLLVARHPMLRTVFPAGVRPPVQQELPASLRLPVGYRAVADPAEVGDLVAEERRRRFEPWAWPLLRLQLLGLAPDDHILLVHGHHLIGDGYSAALLGQELLTVYHRLMADQPDGLPPLRTHFRDYVELLADRAAGPPDPDAHGWWRGRFGTPYRPPVLPAPGSAPDPGGTSEPVCGFTLDGTVVAGLRRLAASAATTLYAPVLTAYHRAVARFTGQDDLVFGLALTGRDHPLPDLHRIFGPCAAMLPLRLGGSADFAEQLAHVGAEVATARRYDDPPSIAAAVPTGPGGTPIGAQFFFSFLDFSARTAPPPVPSGADRLSLDWDADSELTPPPLGTDLFLTARPERDGLRVTLRGCPVTVTPAELRRLADWLRADLTAAARTDPARGDRTATPAVVTGDAATVPATTAIPGRSTRLAAAIVGYLPPPAQLAAIAGLPAGSLPRDQLRGLLFPGGRPRLLEQLTTPLGVSGFVCLPRFADELTAAGDALADETAEAVDLAARLGARCVSLAGMIPARTGYGVGVLRRTRSGVAVTTGHAVTVVSVVRTVQAALAATGRSLAGRDLAVVGLGSIGFSALRLLLTRAEQPARLVLCDVPAAAPRLGEHAARLRADGFAGTIEVCPSAPGIAPLGYTADVIIAATSAATAPIEVDRLAPGTIVVDDSFPPALDTTKALTRMRRDHDILVVGGGLLHVGETARDIPGDLPPVPVDGNVLGLPGTIASCRLESLLWSTAADLPLVHGLVDDATAATYAQALTEAGIDAAPLHLLHHPIGSELLGRFGR</sequence>
<evidence type="ECO:0000256" key="1">
    <source>
        <dbReference type="ARBA" id="ARBA00001957"/>
    </source>
</evidence>
<feature type="region of interest" description="Disordered" evidence="6">
    <location>
        <begin position="1989"/>
        <end position="2032"/>
    </location>
</feature>
<dbReference type="PROSITE" id="PS52004">
    <property type="entry name" value="KS3_2"/>
    <property type="match status" value="1"/>
</dbReference>
<dbReference type="InterPro" id="IPR057326">
    <property type="entry name" value="KR_dom"/>
</dbReference>
<comment type="cofactor">
    <cofactor evidence="1">
        <name>pantetheine 4'-phosphate</name>
        <dbReference type="ChEBI" id="CHEBI:47942"/>
    </cofactor>
</comment>
<evidence type="ECO:0000256" key="4">
    <source>
        <dbReference type="ARBA" id="ARBA00022679"/>
    </source>
</evidence>
<dbReference type="SMART" id="SM00827">
    <property type="entry name" value="PKS_AT"/>
    <property type="match status" value="1"/>
</dbReference>
<dbReference type="Gene3D" id="3.40.50.720">
    <property type="entry name" value="NAD(P)-binding Rossmann-like Domain"/>
    <property type="match status" value="2"/>
</dbReference>
<evidence type="ECO:0000259" key="8">
    <source>
        <dbReference type="PROSITE" id="PS52004"/>
    </source>
</evidence>
<dbReference type="InterPro" id="IPR020806">
    <property type="entry name" value="PKS_PP-bd"/>
</dbReference>
<dbReference type="Pfam" id="PF00668">
    <property type="entry name" value="Condensation"/>
    <property type="match status" value="2"/>
</dbReference>
<accession>A0ABQ4ID92</accession>
<dbReference type="InterPro" id="IPR020841">
    <property type="entry name" value="PKS_Beta-ketoAc_synthase_dom"/>
</dbReference>
<gene>
    <name evidence="9" type="ORF">Vgi01_25700</name>
</gene>
<dbReference type="Gene3D" id="3.40.366.10">
    <property type="entry name" value="Malonyl-Coenzyme A Acyl Carrier Protein, domain 2"/>
    <property type="match status" value="2"/>
</dbReference>
<dbReference type="Pfam" id="PF00550">
    <property type="entry name" value="PP-binding"/>
    <property type="match status" value="3"/>
</dbReference>
<feature type="region of interest" description="Disordered" evidence="6">
    <location>
        <begin position="570"/>
        <end position="593"/>
    </location>
</feature>
<dbReference type="Gene3D" id="3.40.50.12780">
    <property type="entry name" value="N-terminal domain of ligase-like"/>
    <property type="match status" value="2"/>
</dbReference>
<dbReference type="InterPro" id="IPR025110">
    <property type="entry name" value="AMP-bd_C"/>
</dbReference>
<dbReference type="PROSITE" id="PS00012">
    <property type="entry name" value="PHOSPHOPANTETHEINE"/>
    <property type="match status" value="2"/>
</dbReference>
<dbReference type="InterPro" id="IPR010071">
    <property type="entry name" value="AA_adenyl_dom"/>
</dbReference>
<dbReference type="PANTHER" id="PTHR45527">
    <property type="entry name" value="NONRIBOSOMAL PEPTIDE SYNTHETASE"/>
    <property type="match status" value="1"/>
</dbReference>
<dbReference type="SMART" id="SM00822">
    <property type="entry name" value="PKS_KR"/>
    <property type="match status" value="1"/>
</dbReference>
<dbReference type="InterPro" id="IPR032821">
    <property type="entry name" value="PKS_assoc"/>
</dbReference>
<evidence type="ECO:0000256" key="2">
    <source>
        <dbReference type="ARBA" id="ARBA00022450"/>
    </source>
</evidence>
<feature type="compositionally biased region" description="Low complexity" evidence="6">
    <location>
        <begin position="1875"/>
        <end position="1885"/>
    </location>
</feature>
<dbReference type="Pfam" id="PF13193">
    <property type="entry name" value="AMP-binding_C"/>
    <property type="match status" value="1"/>
</dbReference>
<evidence type="ECO:0000256" key="3">
    <source>
        <dbReference type="ARBA" id="ARBA00022553"/>
    </source>
</evidence>
<comment type="similarity">
    <text evidence="5">In the C-terminal section; belongs to the NRP synthetase family.</text>
</comment>
<evidence type="ECO:0008006" key="11">
    <source>
        <dbReference type="Google" id="ProtNLM"/>
    </source>
</evidence>
<dbReference type="SMART" id="SM00823">
    <property type="entry name" value="PKS_PP"/>
    <property type="match status" value="3"/>
</dbReference>
<dbReference type="InterPro" id="IPR014043">
    <property type="entry name" value="Acyl_transferase_dom"/>
</dbReference>
<dbReference type="SUPFAM" id="SSF53901">
    <property type="entry name" value="Thiolase-like"/>
    <property type="match status" value="1"/>
</dbReference>
<dbReference type="Gene3D" id="3.30.559.30">
    <property type="entry name" value="Nonribosomal peptide synthetase, condensation domain"/>
    <property type="match status" value="2"/>
</dbReference>
<feature type="compositionally biased region" description="Polar residues" evidence="6">
    <location>
        <begin position="2005"/>
        <end position="2014"/>
    </location>
</feature>
<dbReference type="SUPFAM" id="SSF52151">
    <property type="entry name" value="FabD/lysophospholipase-like"/>
    <property type="match status" value="1"/>
</dbReference>
<dbReference type="PROSITE" id="PS00455">
    <property type="entry name" value="AMP_BINDING"/>
    <property type="match status" value="2"/>
</dbReference>
<keyword evidence="4" id="KW-0808">Transferase</keyword>
<keyword evidence="3" id="KW-0597">Phosphoprotein</keyword>
<dbReference type="InterPro" id="IPR045851">
    <property type="entry name" value="AMP-bd_C_sf"/>
</dbReference>
<protein>
    <recommendedName>
        <fullName evidence="11">Amino acid adenylation domain-containing protein</fullName>
    </recommendedName>
</protein>
<dbReference type="PROSITE" id="PS50075">
    <property type="entry name" value="CARRIER"/>
    <property type="match status" value="3"/>
</dbReference>
<dbReference type="Gene3D" id="3.40.47.10">
    <property type="match status" value="1"/>
</dbReference>
<evidence type="ECO:0000313" key="9">
    <source>
        <dbReference type="EMBL" id="GIJ15886.1"/>
    </source>
</evidence>
<dbReference type="Gene3D" id="3.30.300.30">
    <property type="match status" value="2"/>
</dbReference>
<feature type="domain" description="Carrier" evidence="7">
    <location>
        <begin position="2998"/>
        <end position="3073"/>
    </location>
</feature>
<dbReference type="Pfam" id="PF02801">
    <property type="entry name" value="Ketoacyl-synt_C"/>
    <property type="match status" value="1"/>
</dbReference>
<dbReference type="InterPro" id="IPR023213">
    <property type="entry name" value="CAT-like_dom_sf"/>
</dbReference>
<keyword evidence="2" id="KW-0596">Phosphopantetheine</keyword>
<evidence type="ECO:0000256" key="6">
    <source>
        <dbReference type="SAM" id="MobiDB-lite"/>
    </source>
</evidence>
<dbReference type="Proteomes" id="UP000647860">
    <property type="component" value="Unassembled WGS sequence"/>
</dbReference>
<dbReference type="InterPro" id="IPR001227">
    <property type="entry name" value="Ac_transferase_dom_sf"/>
</dbReference>
<dbReference type="InterPro" id="IPR016039">
    <property type="entry name" value="Thiolase-like"/>
</dbReference>
<dbReference type="InterPro" id="IPR020845">
    <property type="entry name" value="AMP-binding_CS"/>
</dbReference>
<dbReference type="Pfam" id="PF00109">
    <property type="entry name" value="ketoacyl-synt"/>
    <property type="match status" value="1"/>
</dbReference>
<dbReference type="SMART" id="SM01294">
    <property type="entry name" value="PKS_PP_betabranch"/>
    <property type="match status" value="1"/>
</dbReference>
<dbReference type="InterPro" id="IPR014031">
    <property type="entry name" value="Ketoacyl_synth_C"/>
</dbReference>
<dbReference type="SUPFAM" id="SSF56801">
    <property type="entry name" value="Acetyl-CoA synthetase-like"/>
    <property type="match status" value="2"/>
</dbReference>
<dbReference type="Pfam" id="PF08659">
    <property type="entry name" value="KR"/>
    <property type="match status" value="1"/>
</dbReference>
<evidence type="ECO:0000259" key="7">
    <source>
        <dbReference type="PROSITE" id="PS50075"/>
    </source>
</evidence>
<dbReference type="InterPro" id="IPR009081">
    <property type="entry name" value="PP-bd_ACP"/>
</dbReference>
<dbReference type="NCBIfam" id="TIGR01733">
    <property type="entry name" value="AA-adenyl-dom"/>
    <property type="match status" value="1"/>
</dbReference>
<dbReference type="InterPro" id="IPR042099">
    <property type="entry name" value="ANL_N_sf"/>
</dbReference>
<feature type="compositionally biased region" description="Basic and acidic residues" evidence="6">
    <location>
        <begin position="1865"/>
        <end position="1874"/>
    </location>
</feature>
<dbReference type="Gene3D" id="3.30.70.3290">
    <property type="match status" value="2"/>
</dbReference>
<comment type="caution">
    <text evidence="9">The sequence shown here is derived from an EMBL/GenBank/DDBJ whole genome shotgun (WGS) entry which is preliminary data.</text>
</comment>
<dbReference type="SUPFAM" id="SSF51735">
    <property type="entry name" value="NAD(P)-binding Rossmann-fold domains"/>
    <property type="match status" value="3"/>
</dbReference>
<dbReference type="Gene3D" id="3.30.559.10">
    <property type="entry name" value="Chloramphenicol acetyltransferase-like domain"/>
    <property type="match status" value="2"/>
</dbReference>
<dbReference type="EMBL" id="BOPA01000018">
    <property type="protein sequence ID" value="GIJ15886.1"/>
    <property type="molecule type" value="Genomic_DNA"/>
</dbReference>
<dbReference type="Pfam" id="PF16197">
    <property type="entry name" value="KAsynt_C_assoc"/>
    <property type="match status" value="1"/>
</dbReference>
<dbReference type="Gene3D" id="1.10.1200.10">
    <property type="entry name" value="ACP-like"/>
    <property type="match status" value="3"/>
</dbReference>
<feature type="domain" description="Ketosynthase family 3 (KS3)" evidence="8">
    <location>
        <begin position="692"/>
        <end position="1103"/>
    </location>
</feature>
<feature type="region of interest" description="Disordered" evidence="6">
    <location>
        <begin position="1865"/>
        <end position="1885"/>
    </location>
</feature>
<dbReference type="InterPro" id="IPR000873">
    <property type="entry name" value="AMP-dep_synth/lig_dom"/>
</dbReference>
<dbReference type="InterPro" id="IPR036736">
    <property type="entry name" value="ACP-like_sf"/>
</dbReference>
<dbReference type="InterPro" id="IPR013968">
    <property type="entry name" value="PKS_KR"/>
</dbReference>
<evidence type="ECO:0000256" key="5">
    <source>
        <dbReference type="ARBA" id="ARBA00029443"/>
    </source>
</evidence>
<dbReference type="SUPFAM" id="SSF52777">
    <property type="entry name" value="CoA-dependent acyltransferases"/>
    <property type="match status" value="4"/>
</dbReference>
<dbReference type="PROSITE" id="PS00606">
    <property type="entry name" value="KS3_1"/>
    <property type="match status" value="1"/>
</dbReference>
<dbReference type="InterPro" id="IPR001242">
    <property type="entry name" value="Condensation_dom"/>
</dbReference>
<dbReference type="PANTHER" id="PTHR45527:SF1">
    <property type="entry name" value="FATTY ACID SYNTHASE"/>
    <property type="match status" value="1"/>
</dbReference>
<dbReference type="InterPro" id="IPR014030">
    <property type="entry name" value="Ketoacyl_synth_N"/>
</dbReference>
<evidence type="ECO:0000313" key="10">
    <source>
        <dbReference type="Proteomes" id="UP000647860"/>
    </source>
</evidence>
<keyword evidence="10" id="KW-1185">Reference proteome</keyword>
<name>A0ABQ4ID92_9ACTN</name>
<proteinExistence type="inferred from homology"/>
<feature type="domain" description="Carrier" evidence="7">
    <location>
        <begin position="1907"/>
        <end position="1984"/>
    </location>
</feature>